<accession>A0ACD5BJ87</accession>
<organism evidence="1 2">
    <name type="scientific">Amycolatopsis coloradensis</name>
    <dbReference type="NCBI Taxonomy" id="76021"/>
    <lineage>
        <taxon>Bacteria</taxon>
        <taxon>Bacillati</taxon>
        <taxon>Actinomycetota</taxon>
        <taxon>Actinomycetes</taxon>
        <taxon>Pseudonocardiales</taxon>
        <taxon>Pseudonocardiaceae</taxon>
        <taxon>Amycolatopsis</taxon>
    </lineage>
</organism>
<keyword evidence="2" id="KW-1185">Reference proteome</keyword>
<protein>
    <submittedName>
        <fullName evidence="1">Universal stress protein</fullName>
    </submittedName>
</protein>
<reference evidence="1" key="1">
    <citation type="submission" date="2023-10" db="EMBL/GenBank/DDBJ databases">
        <title>Whole genome sequencing of actinobacterial strain Amycolatopsis sp. (BCA-696) identifies the underlying plant growth-promoting genes.</title>
        <authorList>
            <person name="Gandham P."/>
            <person name="Vadla N."/>
            <person name="Saji A."/>
            <person name="Srinivas V."/>
            <person name="Ruperao P."/>
            <person name="Selvanayagam S."/>
            <person name="Saxena R.K."/>
            <person name="Rathore A."/>
            <person name="Gopalakrishnan S."/>
            <person name="Thakur V."/>
        </authorList>
    </citation>
    <scope>NUCLEOTIDE SEQUENCE</scope>
    <source>
        <strain evidence="1">BCA-696</strain>
    </source>
</reference>
<evidence type="ECO:0000313" key="2">
    <source>
        <dbReference type="Proteomes" id="UP001456344"/>
    </source>
</evidence>
<sequence length="78" mass="8117">MRITEDCSPRALPDSEWLLTYLDDDGAAELSRDHGADPIGVGTGGRSSLGYALLGSVAQHVPREAPSDVLVVPAAGEN</sequence>
<proteinExistence type="predicted"/>
<dbReference type="EMBL" id="CP150484">
    <property type="protein sequence ID" value="WYW19483.1"/>
    <property type="molecule type" value="Genomic_DNA"/>
</dbReference>
<dbReference type="Proteomes" id="UP001456344">
    <property type="component" value="Chromosome"/>
</dbReference>
<gene>
    <name evidence="1" type="ORF">LCL61_28460</name>
</gene>
<evidence type="ECO:0000313" key="1">
    <source>
        <dbReference type="EMBL" id="WYW19483.1"/>
    </source>
</evidence>
<name>A0ACD5BJ87_9PSEU</name>